<gene>
    <name evidence="2" type="ORF">AD945_08330</name>
</gene>
<reference evidence="2 3" key="1">
    <citation type="submission" date="2015-06" db="EMBL/GenBank/DDBJ databases">
        <title>Improved classification and identification of acetic acid bacteria using matrix-assisted laser desorption/ionization time-of-flight mass spectrometry; Gluconobacter nephelii and Gluconobacter uchimurae are later heterotypic synonyms of Gluconobacter japonicus and Gluconobacter oxydans, respectively.</title>
        <authorList>
            <person name="Li L."/>
            <person name="Cleenwerck I."/>
            <person name="De Vuyst L."/>
            <person name="Vandamme P."/>
        </authorList>
    </citation>
    <scope>NUCLEOTIDE SEQUENCE [LARGE SCALE GENOMIC DNA]</scope>
    <source>
        <strain evidence="2 3">LMG 1768</strain>
    </source>
</reference>
<feature type="signal peptide" evidence="1">
    <location>
        <begin position="1"/>
        <end position="26"/>
    </location>
</feature>
<dbReference type="OrthoDB" id="794016at2"/>
<dbReference type="EMBL" id="LHZR01000105">
    <property type="protein sequence ID" value="KXV48203.1"/>
    <property type="molecule type" value="Genomic_DNA"/>
</dbReference>
<dbReference type="PATRIC" id="fig|318683.6.peg.501"/>
<organism evidence="2 3">
    <name type="scientific">Gluconobacter albidus</name>
    <dbReference type="NCBI Taxonomy" id="318683"/>
    <lineage>
        <taxon>Bacteria</taxon>
        <taxon>Pseudomonadati</taxon>
        <taxon>Pseudomonadota</taxon>
        <taxon>Alphaproteobacteria</taxon>
        <taxon>Acetobacterales</taxon>
        <taxon>Acetobacteraceae</taxon>
        <taxon>Gluconobacter</taxon>
    </lineage>
</organism>
<dbReference type="RefSeq" id="WP_062107964.1">
    <property type="nucleotide sequence ID" value="NZ_LHZR01000105.1"/>
</dbReference>
<evidence type="ECO:0000313" key="2">
    <source>
        <dbReference type="EMBL" id="KXV48203.1"/>
    </source>
</evidence>
<evidence type="ECO:0000256" key="1">
    <source>
        <dbReference type="SAM" id="SignalP"/>
    </source>
</evidence>
<name>A0A149TJE3_9PROT</name>
<feature type="chain" id="PRO_5007555724" description="PEP-CTERM sorting domain-containing protein" evidence="1">
    <location>
        <begin position="27"/>
        <end position="201"/>
    </location>
</feature>
<dbReference type="AlphaFoldDB" id="A0A149TJE3"/>
<evidence type="ECO:0000313" key="3">
    <source>
        <dbReference type="Proteomes" id="UP000075636"/>
    </source>
</evidence>
<dbReference type="STRING" id="318683.A0U94_05205"/>
<proteinExistence type="predicted"/>
<accession>A0A149TJE3</accession>
<keyword evidence="1" id="KW-0732">Signal</keyword>
<evidence type="ECO:0008006" key="4">
    <source>
        <dbReference type="Google" id="ProtNLM"/>
    </source>
</evidence>
<dbReference type="Proteomes" id="UP000075636">
    <property type="component" value="Unassembled WGS sequence"/>
</dbReference>
<protein>
    <recommendedName>
        <fullName evidence="4">PEP-CTERM sorting domain-containing protein</fullName>
    </recommendedName>
</protein>
<comment type="caution">
    <text evidence="2">The sequence shown here is derived from an EMBL/GenBank/DDBJ whole genome shotgun (WGS) entry which is preliminary data.</text>
</comment>
<sequence length="201" mass="20097">MFRKSHWDAALLFGAAAISTQVGAHAQTPVTVSNWGTPVTVVGGNKPGGPALLNANGKIPSDLIDGGGGGGGSYTLPPATASALGGVKVGTGLAVTTDGTVSVNVDLSGYLPANNPQFSGTLKDSSDAVELGVLGIALKGSGHYLQTHWSGGNLAFYTDVQNPVFQWPGSISIQSAEGTGNAPACIDKDGNLYRGTSAGCQ</sequence>